<gene>
    <name evidence="2" type="ORF">J4215_04130</name>
</gene>
<evidence type="ECO:0000313" key="2">
    <source>
        <dbReference type="EMBL" id="MBS3061743.1"/>
    </source>
</evidence>
<protein>
    <submittedName>
        <fullName evidence="2">Uncharacterized protein</fullName>
    </submittedName>
</protein>
<dbReference type="Proteomes" id="UP000675968">
    <property type="component" value="Unassembled WGS sequence"/>
</dbReference>
<name>A0A8T4L371_9ARCH</name>
<evidence type="ECO:0000313" key="3">
    <source>
        <dbReference type="Proteomes" id="UP000675968"/>
    </source>
</evidence>
<feature type="region of interest" description="Disordered" evidence="1">
    <location>
        <begin position="158"/>
        <end position="177"/>
    </location>
</feature>
<evidence type="ECO:0000256" key="1">
    <source>
        <dbReference type="SAM" id="MobiDB-lite"/>
    </source>
</evidence>
<accession>A0A8T4L371</accession>
<sequence length="280" mass="30644">MRKILVLAGLTLLVLFGCVQPPVAGPNDNSGLNDSPAYIDPTMFDPNRDPQLNAPNPNLGGLPSCDTIMSAQDREACYVRFAMDNLEPQWCQNLWQQINDCYSGVAYLKKDISLCAHVKNSVDAKDMCIFGVADQLQNPSLCDSVQTESIKRECVSQSAPQADPIAPESPSPVTDPNDCPAKPTQLEKDTCYWGQGLQNPDLSTCEKIVNQDLREGCYLATAVALKDETICDKMTTERDRWGKSQCYFDVAIAKQDPSVCALAPTTPDAIETCQVFANPQ</sequence>
<reference evidence="2" key="1">
    <citation type="submission" date="2021-03" db="EMBL/GenBank/DDBJ databases">
        <authorList>
            <person name="Jaffe A."/>
        </authorList>
    </citation>
    <scope>NUCLEOTIDE SEQUENCE</scope>
    <source>
        <strain evidence="2">RIFCSPLOWO2_01_FULL_AR10_48_17</strain>
    </source>
</reference>
<dbReference type="PROSITE" id="PS51257">
    <property type="entry name" value="PROKAR_LIPOPROTEIN"/>
    <property type="match status" value="1"/>
</dbReference>
<dbReference type="EMBL" id="JAGVWC010000010">
    <property type="protein sequence ID" value="MBS3061743.1"/>
    <property type="molecule type" value="Genomic_DNA"/>
</dbReference>
<organism evidence="2 3">
    <name type="scientific">Candidatus Iainarchaeum sp</name>
    <dbReference type="NCBI Taxonomy" id="3101447"/>
    <lineage>
        <taxon>Archaea</taxon>
        <taxon>Candidatus Iainarchaeota</taxon>
        <taxon>Candidatus Iainarchaeia</taxon>
        <taxon>Candidatus Iainarchaeales</taxon>
        <taxon>Candidatus Iainarchaeaceae</taxon>
        <taxon>Candidatus Iainarchaeum</taxon>
    </lineage>
</organism>
<reference evidence="2" key="2">
    <citation type="submission" date="2021-05" db="EMBL/GenBank/DDBJ databases">
        <title>Protein family content uncovers lineage relationships and bacterial pathway maintenance mechanisms in DPANN archaea.</title>
        <authorList>
            <person name="Castelle C.J."/>
            <person name="Meheust R."/>
            <person name="Jaffe A.L."/>
            <person name="Seitz K."/>
            <person name="Gong X."/>
            <person name="Baker B.J."/>
            <person name="Banfield J.F."/>
        </authorList>
    </citation>
    <scope>NUCLEOTIDE SEQUENCE</scope>
    <source>
        <strain evidence="2">RIFCSPLOWO2_01_FULL_AR10_48_17</strain>
    </source>
</reference>
<comment type="caution">
    <text evidence="2">The sequence shown here is derived from an EMBL/GenBank/DDBJ whole genome shotgun (WGS) entry which is preliminary data.</text>
</comment>
<proteinExistence type="predicted"/>
<dbReference type="AlphaFoldDB" id="A0A8T4L371"/>